<evidence type="ECO:0000259" key="3">
    <source>
        <dbReference type="PROSITE" id="PS50102"/>
    </source>
</evidence>
<dbReference type="Gene3D" id="3.30.70.330">
    <property type="match status" value="1"/>
</dbReference>
<feature type="compositionally biased region" description="Polar residues" evidence="2">
    <location>
        <begin position="212"/>
        <end position="221"/>
    </location>
</feature>
<dbReference type="InterPro" id="IPR035979">
    <property type="entry name" value="RBD_domain_sf"/>
</dbReference>
<feature type="region of interest" description="Disordered" evidence="2">
    <location>
        <begin position="1"/>
        <end position="20"/>
    </location>
</feature>
<dbReference type="AlphaFoldDB" id="A0AAD5UJP8"/>
<accession>A0AAD5UJP8</accession>
<feature type="compositionally biased region" description="Polar residues" evidence="2">
    <location>
        <begin position="1"/>
        <end position="17"/>
    </location>
</feature>
<feature type="compositionally biased region" description="Basic and acidic residues" evidence="2">
    <location>
        <begin position="327"/>
        <end position="336"/>
    </location>
</feature>
<dbReference type="EMBL" id="JADGKB010000035">
    <property type="protein sequence ID" value="KAJ3257715.1"/>
    <property type="molecule type" value="Genomic_DNA"/>
</dbReference>
<feature type="compositionally biased region" description="Basic and acidic residues" evidence="2">
    <location>
        <begin position="347"/>
        <end position="402"/>
    </location>
</feature>
<feature type="domain" description="RRM" evidence="3">
    <location>
        <begin position="257"/>
        <end position="333"/>
    </location>
</feature>
<reference evidence="4" key="1">
    <citation type="submission" date="2020-05" db="EMBL/GenBank/DDBJ databases">
        <title>Phylogenomic resolution of chytrid fungi.</title>
        <authorList>
            <person name="Stajich J.E."/>
            <person name="Amses K."/>
            <person name="Simmons R."/>
            <person name="Seto K."/>
            <person name="Myers J."/>
            <person name="Bonds A."/>
            <person name="Quandt C.A."/>
            <person name="Barry K."/>
            <person name="Liu P."/>
            <person name="Grigoriev I."/>
            <person name="Longcore J.E."/>
            <person name="James T.Y."/>
        </authorList>
    </citation>
    <scope>NUCLEOTIDE SEQUENCE</scope>
    <source>
        <strain evidence="4">PLAUS21</strain>
    </source>
</reference>
<comment type="caution">
    <text evidence="4">The sequence shown here is derived from an EMBL/GenBank/DDBJ whole genome shotgun (WGS) entry which is preliminary data.</text>
</comment>
<feature type="compositionally biased region" description="Basic and acidic residues" evidence="2">
    <location>
        <begin position="70"/>
        <end position="82"/>
    </location>
</feature>
<dbReference type="Gene3D" id="3.40.50.800">
    <property type="entry name" value="Anticodon-binding domain"/>
    <property type="match status" value="1"/>
</dbReference>
<name>A0AAD5UJP8_9FUNG</name>
<sequence length="623" mass="70276">MTNQANSKPPTDSQTSPYALLEQWKAKQNSLAESAKGEPLSQSNTEQTEKENEIDNTQDMESVALTESDQEVHEEAAVDEKPYSPSNELSAQSLANDDSNPVDQEEIKTEIEDDQGEIIEEEYIPLEEPKVVPAGADPMDEYEEETCAEGSVPLSLPKFVIDTNPDDLSRKRKLDVPDVTSALESGERKRYVKDKGRHDSANPSEVEEGALTSPTSEATPTFANAPAKTITLPELHPANKVVYASPHTTIEQMPTGSKLFVGNLPLDYTNKDEIARVFSHYGNIYDIAFQVMSRTTHGYVQFDNPQSVKEAIKKEDRREMPGGYKLDLQDADERNNRTARRPQKANSPERRRDSRESVTRNRDRDSKAKRDSSPPRDRDRRRDSSPVRDRSSFNRDRDRRNNTPDLPDIQLVAFPDVSRNFVYHVESKCKSNSILFKVNNLSPRVDLKALMEEIQNESHFATIFLERARERTDSVALQIRNQFGLTEYDNIGVNDAFKIITREKDARKGKGPAISNPAMDPNLLFSMMNPAANPAMQFPPQNLMNQMLQGMPQMQNLAQLPPAQNAQLPGQFPPNFNQFNPSFRPQFNQPAQSFNNPASFMNNPNLQALLNQFNNPSLRPGQN</sequence>
<protein>
    <recommendedName>
        <fullName evidence="3">RRM domain-containing protein</fullName>
    </recommendedName>
</protein>
<feature type="compositionally biased region" description="Acidic residues" evidence="2">
    <location>
        <begin position="111"/>
        <end position="125"/>
    </location>
</feature>
<feature type="compositionally biased region" description="Acidic residues" evidence="2">
    <location>
        <begin position="138"/>
        <end position="147"/>
    </location>
</feature>
<feature type="compositionally biased region" description="Basic and acidic residues" evidence="2">
    <location>
        <begin position="185"/>
        <end position="200"/>
    </location>
</feature>
<feature type="region of interest" description="Disordered" evidence="2">
    <location>
        <begin position="179"/>
        <end position="221"/>
    </location>
</feature>
<organism evidence="4 5">
    <name type="scientific">Boothiomyces macroporosus</name>
    <dbReference type="NCBI Taxonomy" id="261099"/>
    <lineage>
        <taxon>Eukaryota</taxon>
        <taxon>Fungi</taxon>
        <taxon>Fungi incertae sedis</taxon>
        <taxon>Chytridiomycota</taxon>
        <taxon>Chytridiomycota incertae sedis</taxon>
        <taxon>Chytridiomycetes</taxon>
        <taxon>Rhizophydiales</taxon>
        <taxon>Terramycetaceae</taxon>
        <taxon>Boothiomyces</taxon>
    </lineage>
</organism>
<evidence type="ECO:0000256" key="2">
    <source>
        <dbReference type="SAM" id="MobiDB-lite"/>
    </source>
</evidence>
<dbReference type="InterPro" id="IPR036621">
    <property type="entry name" value="Anticodon-bd_dom_sf"/>
</dbReference>
<dbReference type="GO" id="GO:0003723">
    <property type="term" value="F:RNA binding"/>
    <property type="evidence" value="ECO:0007669"/>
    <property type="project" value="UniProtKB-UniRule"/>
</dbReference>
<dbReference type="Pfam" id="PF00076">
    <property type="entry name" value="RRM_1"/>
    <property type="match status" value="1"/>
</dbReference>
<dbReference type="InterPro" id="IPR052600">
    <property type="entry name" value="Nuc_rcpt_coact/corep"/>
</dbReference>
<dbReference type="InterPro" id="IPR000504">
    <property type="entry name" value="RRM_dom"/>
</dbReference>
<dbReference type="PROSITE" id="PS50102">
    <property type="entry name" value="RRM"/>
    <property type="match status" value="1"/>
</dbReference>
<dbReference type="Proteomes" id="UP001210925">
    <property type="component" value="Unassembled WGS sequence"/>
</dbReference>
<dbReference type="InterPro" id="IPR012677">
    <property type="entry name" value="Nucleotide-bd_a/b_plait_sf"/>
</dbReference>
<evidence type="ECO:0000256" key="1">
    <source>
        <dbReference type="PROSITE-ProRule" id="PRU00176"/>
    </source>
</evidence>
<proteinExistence type="predicted"/>
<dbReference type="SUPFAM" id="SSF54928">
    <property type="entry name" value="RNA-binding domain, RBD"/>
    <property type="match status" value="1"/>
</dbReference>
<feature type="compositionally biased region" description="Polar residues" evidence="2">
    <location>
        <begin position="84"/>
        <end position="102"/>
    </location>
</feature>
<feature type="region of interest" description="Disordered" evidence="2">
    <location>
        <begin position="313"/>
        <end position="407"/>
    </location>
</feature>
<keyword evidence="1" id="KW-0694">RNA-binding</keyword>
<feature type="region of interest" description="Disordered" evidence="2">
    <location>
        <begin position="27"/>
        <end position="152"/>
    </location>
</feature>
<gene>
    <name evidence="4" type="ORF">HK103_004342</name>
</gene>
<dbReference type="PANTHER" id="PTHR23295:SF6">
    <property type="entry name" value="NEOSIN, ISOFORM A"/>
    <property type="match status" value="1"/>
</dbReference>
<keyword evidence="5" id="KW-1185">Reference proteome</keyword>
<dbReference type="PANTHER" id="PTHR23295">
    <property type="entry name" value="NUCLEAR RECEPTOR COACTIVATOR 5-RELATED"/>
    <property type="match status" value="1"/>
</dbReference>
<evidence type="ECO:0000313" key="5">
    <source>
        <dbReference type="Proteomes" id="UP001210925"/>
    </source>
</evidence>
<evidence type="ECO:0000313" key="4">
    <source>
        <dbReference type="EMBL" id="KAJ3257715.1"/>
    </source>
</evidence>
<dbReference type="SMART" id="SM00360">
    <property type="entry name" value="RRM"/>
    <property type="match status" value="1"/>
</dbReference>